<dbReference type="PRINTS" id="PR00081">
    <property type="entry name" value="GDHRDH"/>
</dbReference>
<keyword evidence="10" id="KW-1185">Reference proteome</keyword>
<organism evidence="9 10">
    <name type="scientific">Exophiala sideris</name>
    <dbReference type="NCBI Taxonomy" id="1016849"/>
    <lineage>
        <taxon>Eukaryota</taxon>
        <taxon>Fungi</taxon>
        <taxon>Dikarya</taxon>
        <taxon>Ascomycota</taxon>
        <taxon>Pezizomycotina</taxon>
        <taxon>Eurotiomycetes</taxon>
        <taxon>Chaetothyriomycetidae</taxon>
        <taxon>Chaetothyriales</taxon>
        <taxon>Herpotrichiellaceae</taxon>
        <taxon>Exophiala</taxon>
    </lineage>
</organism>
<dbReference type="Gene3D" id="1.20.1250.20">
    <property type="entry name" value="MFS general substrate transporter like domains"/>
    <property type="match status" value="1"/>
</dbReference>
<feature type="transmembrane region" description="Helical" evidence="7">
    <location>
        <begin position="127"/>
        <end position="145"/>
    </location>
</feature>
<evidence type="ECO:0000256" key="6">
    <source>
        <dbReference type="RuleBase" id="RU000363"/>
    </source>
</evidence>
<dbReference type="Proteomes" id="UP001345691">
    <property type="component" value="Unassembled WGS sequence"/>
</dbReference>
<dbReference type="Pfam" id="PF00106">
    <property type="entry name" value="adh_short"/>
    <property type="match status" value="1"/>
</dbReference>
<sequence>MLSGNDIVSYYFGIMLEQAGVIDSTTQLEINIILNAWCLVSSIIGTMMSDKLGRKTLAAISTGLLTVFIFIVGGLTKVYGNSISQAGVYVTVASIFLFQGAYSFGWTPLTLLYPPEVLNYSIRSVGMAWYTFWVNGVGLMVTFSFPSALEAIGWKTYMINGAWDVLELVVVLVTWVETRGRTLEENDENLDVPQNVFIDAATKSKYVGRAIFITGGNRGFGKVIATSFARAGASFIGLGAPDGFGNVKQEFEAAARNAVRDDVPTVLLHHLDITDSDSGEQAAEQESKGFGKLYVLINNAGFMTPALSVVESDGCFWWRTSDVNLKGVHLVTRSFVPLMMKTGARLKIMVNIISVASHNLRVNESAYGTSKWAVLKLTEFLLVELAHDGLLAY</sequence>
<evidence type="ECO:0000259" key="8">
    <source>
        <dbReference type="PROSITE" id="PS50850"/>
    </source>
</evidence>
<dbReference type="PROSITE" id="PS50850">
    <property type="entry name" value="MFS"/>
    <property type="match status" value="1"/>
</dbReference>
<keyword evidence="5 7" id="KW-0472">Membrane</keyword>
<dbReference type="InterPro" id="IPR002347">
    <property type="entry name" value="SDR_fam"/>
</dbReference>
<dbReference type="SUPFAM" id="SSF103473">
    <property type="entry name" value="MFS general substrate transporter"/>
    <property type="match status" value="1"/>
</dbReference>
<evidence type="ECO:0000313" key="10">
    <source>
        <dbReference type="Proteomes" id="UP001345691"/>
    </source>
</evidence>
<proteinExistence type="inferred from homology"/>
<dbReference type="InterPro" id="IPR036259">
    <property type="entry name" value="MFS_trans_sf"/>
</dbReference>
<evidence type="ECO:0000256" key="3">
    <source>
        <dbReference type="ARBA" id="ARBA00022692"/>
    </source>
</evidence>
<evidence type="ECO:0000256" key="5">
    <source>
        <dbReference type="ARBA" id="ARBA00023136"/>
    </source>
</evidence>
<evidence type="ECO:0000256" key="4">
    <source>
        <dbReference type="ARBA" id="ARBA00022989"/>
    </source>
</evidence>
<accession>A0ABR0IVQ0</accession>
<comment type="subcellular location">
    <subcellularLocation>
        <location evidence="1">Membrane</location>
        <topology evidence="1">Multi-pass membrane protein</topology>
    </subcellularLocation>
</comment>
<evidence type="ECO:0000256" key="7">
    <source>
        <dbReference type="SAM" id="Phobius"/>
    </source>
</evidence>
<keyword evidence="3 7" id="KW-0812">Transmembrane</keyword>
<protein>
    <recommendedName>
        <fullName evidence="8">Major facilitator superfamily (MFS) profile domain-containing protein</fullName>
    </recommendedName>
</protein>
<dbReference type="InterPro" id="IPR036291">
    <property type="entry name" value="NAD(P)-bd_dom_sf"/>
</dbReference>
<feature type="transmembrane region" description="Helical" evidence="7">
    <location>
        <begin position="88"/>
        <end position="107"/>
    </location>
</feature>
<dbReference type="InterPro" id="IPR005828">
    <property type="entry name" value="MFS_sugar_transport-like"/>
</dbReference>
<dbReference type="EMBL" id="JAVRRF010000063">
    <property type="protein sequence ID" value="KAK5048383.1"/>
    <property type="molecule type" value="Genomic_DNA"/>
</dbReference>
<dbReference type="PANTHER" id="PTHR48022">
    <property type="entry name" value="PLASTIDIC GLUCOSE TRANSPORTER 4"/>
    <property type="match status" value="1"/>
</dbReference>
<evidence type="ECO:0000313" key="9">
    <source>
        <dbReference type="EMBL" id="KAK5048383.1"/>
    </source>
</evidence>
<dbReference type="PRINTS" id="PR00080">
    <property type="entry name" value="SDRFAMILY"/>
</dbReference>
<feature type="domain" description="Major facilitator superfamily (MFS) profile" evidence="8">
    <location>
        <begin position="1"/>
        <end position="179"/>
    </location>
</feature>
<keyword evidence="4 7" id="KW-1133">Transmembrane helix</keyword>
<reference evidence="9 10" key="1">
    <citation type="submission" date="2023-08" db="EMBL/GenBank/DDBJ databases">
        <title>Black Yeasts Isolated from many extreme environments.</title>
        <authorList>
            <person name="Coleine C."/>
            <person name="Stajich J.E."/>
            <person name="Selbmann L."/>
        </authorList>
    </citation>
    <scope>NUCLEOTIDE SEQUENCE [LARGE SCALE GENOMIC DNA]</scope>
    <source>
        <strain evidence="9 10">CCFEE 6328</strain>
    </source>
</reference>
<dbReference type="Pfam" id="PF00083">
    <property type="entry name" value="Sugar_tr"/>
    <property type="match status" value="1"/>
</dbReference>
<dbReference type="Gene3D" id="3.40.50.720">
    <property type="entry name" value="NAD(P)-binding Rossmann-like Domain"/>
    <property type="match status" value="1"/>
</dbReference>
<dbReference type="InterPro" id="IPR020846">
    <property type="entry name" value="MFS_dom"/>
</dbReference>
<gene>
    <name evidence="9" type="ORF">LTR69_011422</name>
</gene>
<dbReference type="CDD" id="cd05233">
    <property type="entry name" value="SDR_c"/>
    <property type="match status" value="1"/>
</dbReference>
<dbReference type="InterPro" id="IPR050360">
    <property type="entry name" value="MFS_Sugar_Transporters"/>
</dbReference>
<evidence type="ECO:0000256" key="1">
    <source>
        <dbReference type="ARBA" id="ARBA00004141"/>
    </source>
</evidence>
<feature type="transmembrane region" description="Helical" evidence="7">
    <location>
        <begin position="57"/>
        <end position="76"/>
    </location>
</feature>
<dbReference type="SUPFAM" id="SSF51735">
    <property type="entry name" value="NAD(P)-binding Rossmann-fold domains"/>
    <property type="match status" value="1"/>
</dbReference>
<evidence type="ECO:0000256" key="2">
    <source>
        <dbReference type="ARBA" id="ARBA00010992"/>
    </source>
</evidence>
<comment type="similarity">
    <text evidence="6">Belongs to the short-chain dehydrogenases/reductases (SDR) family.</text>
</comment>
<dbReference type="PANTHER" id="PTHR48022:SF31">
    <property type="entry name" value="HEXOSE TRANSPORTER"/>
    <property type="match status" value="1"/>
</dbReference>
<comment type="similarity">
    <text evidence="2">Belongs to the major facilitator superfamily. Sugar transporter (TC 2.A.1.1) family.</text>
</comment>
<name>A0ABR0IVQ0_9EURO</name>
<comment type="caution">
    <text evidence="9">The sequence shown here is derived from an EMBL/GenBank/DDBJ whole genome shotgun (WGS) entry which is preliminary data.</text>
</comment>